<evidence type="ECO:0000313" key="1">
    <source>
        <dbReference type="EMBL" id="JAD68241.1"/>
    </source>
</evidence>
<proteinExistence type="predicted"/>
<accession>A0A0A9BY50</accession>
<organism evidence="1">
    <name type="scientific">Arundo donax</name>
    <name type="common">Giant reed</name>
    <name type="synonym">Donax arundinaceus</name>
    <dbReference type="NCBI Taxonomy" id="35708"/>
    <lineage>
        <taxon>Eukaryota</taxon>
        <taxon>Viridiplantae</taxon>
        <taxon>Streptophyta</taxon>
        <taxon>Embryophyta</taxon>
        <taxon>Tracheophyta</taxon>
        <taxon>Spermatophyta</taxon>
        <taxon>Magnoliopsida</taxon>
        <taxon>Liliopsida</taxon>
        <taxon>Poales</taxon>
        <taxon>Poaceae</taxon>
        <taxon>PACMAD clade</taxon>
        <taxon>Arundinoideae</taxon>
        <taxon>Arundineae</taxon>
        <taxon>Arundo</taxon>
    </lineage>
</organism>
<dbReference type="EMBL" id="GBRH01229654">
    <property type="protein sequence ID" value="JAD68241.1"/>
    <property type="molecule type" value="Transcribed_RNA"/>
</dbReference>
<sequence>MYLSMHLQINKFGRMLTMLS</sequence>
<dbReference type="AlphaFoldDB" id="A0A0A9BY50"/>
<reference evidence="1" key="1">
    <citation type="submission" date="2014-09" db="EMBL/GenBank/DDBJ databases">
        <authorList>
            <person name="Magalhaes I.L.F."/>
            <person name="Oliveira U."/>
            <person name="Santos F.R."/>
            <person name="Vidigal T.H.D.A."/>
            <person name="Brescovit A.D."/>
            <person name="Santos A.J."/>
        </authorList>
    </citation>
    <scope>NUCLEOTIDE SEQUENCE</scope>
    <source>
        <tissue evidence="1">Shoot tissue taken approximately 20 cm above the soil surface</tissue>
    </source>
</reference>
<protein>
    <submittedName>
        <fullName evidence="1">Uncharacterized protein</fullName>
    </submittedName>
</protein>
<name>A0A0A9BY50_ARUDO</name>
<reference evidence="1" key="2">
    <citation type="journal article" date="2015" name="Data Brief">
        <title>Shoot transcriptome of the giant reed, Arundo donax.</title>
        <authorList>
            <person name="Barrero R.A."/>
            <person name="Guerrero F.D."/>
            <person name="Moolhuijzen P."/>
            <person name="Goolsby J.A."/>
            <person name="Tidwell J."/>
            <person name="Bellgard S.E."/>
            <person name="Bellgard M.I."/>
        </authorList>
    </citation>
    <scope>NUCLEOTIDE SEQUENCE</scope>
    <source>
        <tissue evidence="1">Shoot tissue taken approximately 20 cm above the soil surface</tissue>
    </source>
</reference>